<gene>
    <name evidence="1" type="ORF">FNA67_18680</name>
</gene>
<dbReference type="CDD" id="cd04301">
    <property type="entry name" value="NAT_SF"/>
    <property type="match status" value="1"/>
</dbReference>
<dbReference type="PROSITE" id="PS51729">
    <property type="entry name" value="GNAT_YJDJ"/>
    <property type="match status" value="1"/>
</dbReference>
<keyword evidence="1" id="KW-0808">Transferase</keyword>
<dbReference type="PROSITE" id="PS51186">
    <property type="entry name" value="GNAT"/>
    <property type="match status" value="1"/>
</dbReference>
<dbReference type="InterPro" id="IPR031165">
    <property type="entry name" value="GNAT_YJDJ"/>
</dbReference>
<dbReference type="EMBL" id="CP041690">
    <property type="protein sequence ID" value="QEE22071.1"/>
    <property type="molecule type" value="Genomic_DNA"/>
</dbReference>
<dbReference type="InterPro" id="IPR016181">
    <property type="entry name" value="Acyl_CoA_acyltransferase"/>
</dbReference>
<dbReference type="KEGG" id="yti:FNA67_18680"/>
<dbReference type="GO" id="GO:0016747">
    <property type="term" value="F:acyltransferase activity, transferring groups other than amino-acyl groups"/>
    <property type="evidence" value="ECO:0007669"/>
    <property type="project" value="InterPro"/>
</dbReference>
<dbReference type="Proteomes" id="UP000321062">
    <property type="component" value="Chromosome"/>
</dbReference>
<dbReference type="Pfam" id="PF14542">
    <property type="entry name" value="Acetyltransf_CG"/>
    <property type="match status" value="1"/>
</dbReference>
<sequence>MTEFAYRVERENGPAMGRYVVRLAPGFEGEMTYRWVKPGVMSIDHTGVPPQYRGQGIAEELVKQAIADARQEGTKIIPHCSYAVAQFRRHPEWADLLEARG</sequence>
<reference evidence="1 2" key="1">
    <citation type="journal article" date="2015" name="Int. J. Syst. Evol. Microbiol.">
        <title>Youhaiella tibetensis gen. nov., sp. nov., isolated from subsurface sediment.</title>
        <authorList>
            <person name="Wang Y.X."/>
            <person name="Huang F.Q."/>
            <person name="Nogi Y."/>
            <person name="Pang S.J."/>
            <person name="Wang P.K."/>
            <person name="Lv J."/>
        </authorList>
    </citation>
    <scope>NUCLEOTIDE SEQUENCE [LARGE SCALE GENOMIC DNA]</scope>
    <source>
        <strain evidence="2">fig4</strain>
    </source>
</reference>
<protein>
    <submittedName>
        <fullName evidence="1">N-acetyltransferase</fullName>
    </submittedName>
</protein>
<dbReference type="RefSeq" id="WP_049706565.1">
    <property type="nucleotide sequence ID" value="NZ_BMFM01000002.1"/>
</dbReference>
<dbReference type="InterPro" id="IPR045057">
    <property type="entry name" value="Gcn5-rel_NAT"/>
</dbReference>
<keyword evidence="2" id="KW-1185">Reference proteome</keyword>
<proteinExistence type="predicted"/>
<organism evidence="1 2">
    <name type="scientific">Paradevosia tibetensis</name>
    <dbReference type="NCBI Taxonomy" id="1447062"/>
    <lineage>
        <taxon>Bacteria</taxon>
        <taxon>Pseudomonadati</taxon>
        <taxon>Pseudomonadota</taxon>
        <taxon>Alphaproteobacteria</taxon>
        <taxon>Hyphomicrobiales</taxon>
        <taxon>Devosiaceae</taxon>
        <taxon>Paradevosia</taxon>
    </lineage>
</organism>
<dbReference type="AlphaFoldDB" id="A0A5B9DRL7"/>
<dbReference type="PANTHER" id="PTHR31435:SF10">
    <property type="entry name" value="BSR4717 PROTEIN"/>
    <property type="match status" value="1"/>
</dbReference>
<evidence type="ECO:0000313" key="2">
    <source>
        <dbReference type="Proteomes" id="UP000321062"/>
    </source>
</evidence>
<dbReference type="Gene3D" id="3.40.630.30">
    <property type="match status" value="1"/>
</dbReference>
<name>A0A5B9DRL7_9HYPH</name>
<accession>A0A5B9DRL7</accession>
<dbReference type="OrthoDB" id="9800945at2"/>
<dbReference type="SUPFAM" id="SSF55729">
    <property type="entry name" value="Acyl-CoA N-acyltransferases (Nat)"/>
    <property type="match status" value="1"/>
</dbReference>
<evidence type="ECO:0000313" key="1">
    <source>
        <dbReference type="EMBL" id="QEE22071.1"/>
    </source>
</evidence>
<dbReference type="InterPro" id="IPR000182">
    <property type="entry name" value="GNAT_dom"/>
</dbReference>
<dbReference type="PANTHER" id="PTHR31435">
    <property type="entry name" value="PROTEIN NATD1"/>
    <property type="match status" value="1"/>
</dbReference>